<dbReference type="AlphaFoldDB" id="A0A927JEY4"/>
<feature type="transmembrane region" description="Helical" evidence="1">
    <location>
        <begin position="187"/>
        <end position="207"/>
    </location>
</feature>
<evidence type="ECO:0000256" key="1">
    <source>
        <dbReference type="SAM" id="Phobius"/>
    </source>
</evidence>
<feature type="transmembrane region" description="Helical" evidence="1">
    <location>
        <begin position="153"/>
        <end position="181"/>
    </location>
</feature>
<gene>
    <name evidence="2" type="ORF">HT102_13110</name>
</gene>
<keyword evidence="3" id="KW-1185">Reference proteome</keyword>
<dbReference type="EMBL" id="JACYWE010000008">
    <property type="protein sequence ID" value="MBD8507422.1"/>
    <property type="molecule type" value="Genomic_DNA"/>
</dbReference>
<protein>
    <submittedName>
        <fullName evidence="2">Uncharacterized protein</fullName>
    </submittedName>
</protein>
<evidence type="ECO:0000313" key="3">
    <source>
        <dbReference type="Proteomes" id="UP000642993"/>
    </source>
</evidence>
<proteinExistence type="predicted"/>
<dbReference type="RefSeq" id="WP_192039889.1">
    <property type="nucleotide sequence ID" value="NZ_JACYWE010000008.1"/>
</dbReference>
<reference evidence="2" key="1">
    <citation type="submission" date="2020-09" db="EMBL/GenBank/DDBJ databases">
        <title>Hoyosella lacisalsi sp. nov., a halotolerant actinobacterium isolated from soil of Lake Gudzhirganskoe.</title>
        <authorList>
            <person name="Yang Q."/>
            <person name="Guo P.Y."/>
            <person name="Liu S.W."/>
            <person name="Li F.N."/>
            <person name="Sun C.H."/>
        </authorList>
    </citation>
    <scope>NUCLEOTIDE SEQUENCE</scope>
    <source>
        <strain evidence="2">G463</strain>
    </source>
</reference>
<dbReference type="Proteomes" id="UP000642993">
    <property type="component" value="Unassembled WGS sequence"/>
</dbReference>
<keyword evidence="1" id="KW-0812">Transmembrane</keyword>
<comment type="caution">
    <text evidence="2">The sequence shown here is derived from an EMBL/GenBank/DDBJ whole genome shotgun (WGS) entry which is preliminary data.</text>
</comment>
<feature type="transmembrane region" description="Helical" evidence="1">
    <location>
        <begin position="228"/>
        <end position="258"/>
    </location>
</feature>
<accession>A0A927JEY4</accession>
<keyword evidence="1" id="KW-1133">Transmembrane helix</keyword>
<sequence length="323" mass="34422">MSPTNPPRVLVLAEPGLATQASREALRRLEAENYDISLSTRSLPLDDDGEIILSSTASETGDGNAPDIIIGVTELPRLAEDGPNAIDIESRADAALISLPGLGATGLPRKIANAITTVLQTGTEGRRTAFGARFPRWPRVLLGMVRVNRPWRLVPSLSSAMAAAAATAAFGIFFSSIWMMATALHPARLTLITAMSIAAMTLWLIAYNRLWDPPGARGKHTHAAVYNLATVLTVGLGVSMMYVGLYIATFIAALIVISWDFLGTTLGEPASLADYAKLAWLSTSMGTVAGALGSSAEDKDEIQRAAFANRERERRSARESSDS</sequence>
<organism evidence="2 3">
    <name type="scientific">Lolliginicoccus lacisalsi</name>
    <dbReference type="NCBI Taxonomy" id="2742202"/>
    <lineage>
        <taxon>Bacteria</taxon>
        <taxon>Bacillati</taxon>
        <taxon>Actinomycetota</taxon>
        <taxon>Actinomycetes</taxon>
        <taxon>Mycobacteriales</taxon>
        <taxon>Hoyosellaceae</taxon>
        <taxon>Lolliginicoccus</taxon>
    </lineage>
</organism>
<name>A0A927JEY4_9ACTN</name>
<keyword evidence="1" id="KW-0472">Membrane</keyword>
<evidence type="ECO:0000313" key="2">
    <source>
        <dbReference type="EMBL" id="MBD8507422.1"/>
    </source>
</evidence>